<gene>
    <name evidence="1" type="ORF">AMTR_s00001p00230390</name>
</gene>
<dbReference type="Gramene" id="ERM96366">
    <property type="protein sequence ID" value="ERM96366"/>
    <property type="gene ID" value="AMTR_s00001p00230390"/>
</dbReference>
<sequence>MSQYPKSQLERCFFDDDIGARSSERVAMYGRCGTFHRMSCACFIPNGRLRFEGVCCSPVERSAELSGIVILRGWRQVSGVPTNKPPEARKVGPRELTVLKSATWMWGPLTVEMPSEGGVSKRMGPTPANVYG</sequence>
<dbReference type="Proteomes" id="UP000017836">
    <property type="component" value="Unassembled WGS sequence"/>
</dbReference>
<protein>
    <submittedName>
        <fullName evidence="1">Uncharacterized protein</fullName>
    </submittedName>
</protein>
<proteinExistence type="predicted"/>
<name>W1NLJ4_AMBTC</name>
<organism evidence="1 2">
    <name type="scientific">Amborella trichopoda</name>
    <dbReference type="NCBI Taxonomy" id="13333"/>
    <lineage>
        <taxon>Eukaryota</taxon>
        <taxon>Viridiplantae</taxon>
        <taxon>Streptophyta</taxon>
        <taxon>Embryophyta</taxon>
        <taxon>Tracheophyta</taxon>
        <taxon>Spermatophyta</taxon>
        <taxon>Magnoliopsida</taxon>
        <taxon>Amborellales</taxon>
        <taxon>Amborellaceae</taxon>
        <taxon>Amborella</taxon>
    </lineage>
</organism>
<dbReference type="AlphaFoldDB" id="W1NLJ4"/>
<evidence type="ECO:0000313" key="2">
    <source>
        <dbReference type="Proteomes" id="UP000017836"/>
    </source>
</evidence>
<dbReference type="HOGENOM" id="CLU_1919864_0_0_1"/>
<evidence type="ECO:0000313" key="1">
    <source>
        <dbReference type="EMBL" id="ERM96366.1"/>
    </source>
</evidence>
<accession>W1NLJ4</accession>
<reference evidence="2" key="1">
    <citation type="journal article" date="2013" name="Science">
        <title>The Amborella genome and the evolution of flowering plants.</title>
        <authorList>
            <consortium name="Amborella Genome Project"/>
        </authorList>
    </citation>
    <scope>NUCLEOTIDE SEQUENCE [LARGE SCALE GENOMIC DNA]</scope>
</reference>
<keyword evidence="2" id="KW-1185">Reference proteome</keyword>
<dbReference type="EMBL" id="KI397142">
    <property type="protein sequence ID" value="ERM96366.1"/>
    <property type="molecule type" value="Genomic_DNA"/>
</dbReference>